<keyword evidence="2" id="KW-0472">Membrane</keyword>
<evidence type="ECO:0000256" key="1">
    <source>
        <dbReference type="SAM" id="MobiDB-lite"/>
    </source>
</evidence>
<evidence type="ECO:0000259" key="3">
    <source>
        <dbReference type="Pfam" id="PF13559"/>
    </source>
</evidence>
<name>A0A5C6CM02_9BACT</name>
<proteinExistence type="predicted"/>
<organism evidence="4 5">
    <name type="scientific">Novipirellula galeiformis</name>
    <dbReference type="NCBI Taxonomy" id="2528004"/>
    <lineage>
        <taxon>Bacteria</taxon>
        <taxon>Pseudomonadati</taxon>
        <taxon>Planctomycetota</taxon>
        <taxon>Planctomycetia</taxon>
        <taxon>Pirellulales</taxon>
        <taxon>Pirellulaceae</taxon>
        <taxon>Novipirellula</taxon>
    </lineage>
</organism>
<feature type="domain" description="Protein-glutamine gamma-glutamyltransferase-like C-terminal" evidence="3">
    <location>
        <begin position="219"/>
        <end position="282"/>
    </location>
</feature>
<keyword evidence="5" id="KW-1185">Reference proteome</keyword>
<dbReference type="AlphaFoldDB" id="A0A5C6CM02"/>
<gene>
    <name evidence="4" type="ORF">Pla52o_22880</name>
</gene>
<evidence type="ECO:0000313" key="4">
    <source>
        <dbReference type="EMBL" id="TWU24361.1"/>
    </source>
</evidence>
<accession>A0A5C6CM02</accession>
<dbReference type="Proteomes" id="UP000316304">
    <property type="component" value="Unassembled WGS sequence"/>
</dbReference>
<dbReference type="OrthoDB" id="290072at2"/>
<feature type="transmembrane region" description="Helical" evidence="2">
    <location>
        <begin position="129"/>
        <end position="150"/>
    </location>
</feature>
<keyword evidence="2" id="KW-1133">Transmembrane helix</keyword>
<sequence length="298" mass="32820">MRNDQTKRYNDAMGVAAYGNATLRIAIVMALIGTIAASSSGQDNSAASAPTKSFAQDALPSTNWYRPDEGTIVPVTVQTSVDDSVNRDSRWLPKPEQVAKKAAPPAPNATPAGANGGGWFGTNLTLGNLFAWFFLVAIIAGLVGTLIYALSKSDIDLSSHPRSNLIERADNPDEQTIERMKHLPAELRRTDVNLRSEALRLMNQGQYDQAVILLFAHQLLLLDRVSILRLNRGKTNGKYVRETHNADAQIGALLKQTTHAFERSYFGRQQITDAEFRDLWELNETLEGKVQLHHEVAA</sequence>
<protein>
    <recommendedName>
        <fullName evidence="3">Protein-glutamine gamma-glutamyltransferase-like C-terminal domain-containing protein</fullName>
    </recommendedName>
</protein>
<dbReference type="InterPro" id="IPR025403">
    <property type="entry name" value="TgpA-like_C"/>
</dbReference>
<evidence type="ECO:0000313" key="5">
    <source>
        <dbReference type="Proteomes" id="UP000316304"/>
    </source>
</evidence>
<dbReference type="RefSeq" id="WP_146594544.1">
    <property type="nucleotide sequence ID" value="NZ_SJPT01000003.1"/>
</dbReference>
<keyword evidence="2" id="KW-0812">Transmembrane</keyword>
<evidence type="ECO:0000256" key="2">
    <source>
        <dbReference type="SAM" id="Phobius"/>
    </source>
</evidence>
<dbReference type="EMBL" id="SJPT01000003">
    <property type="protein sequence ID" value="TWU24361.1"/>
    <property type="molecule type" value="Genomic_DNA"/>
</dbReference>
<reference evidence="4 5" key="1">
    <citation type="submission" date="2019-02" db="EMBL/GenBank/DDBJ databases">
        <title>Deep-cultivation of Planctomycetes and their phenomic and genomic characterization uncovers novel biology.</title>
        <authorList>
            <person name="Wiegand S."/>
            <person name="Jogler M."/>
            <person name="Boedeker C."/>
            <person name="Pinto D."/>
            <person name="Vollmers J."/>
            <person name="Rivas-Marin E."/>
            <person name="Kohn T."/>
            <person name="Peeters S.H."/>
            <person name="Heuer A."/>
            <person name="Rast P."/>
            <person name="Oberbeckmann S."/>
            <person name="Bunk B."/>
            <person name="Jeske O."/>
            <person name="Meyerdierks A."/>
            <person name="Storesund J.E."/>
            <person name="Kallscheuer N."/>
            <person name="Luecker S."/>
            <person name="Lage O.M."/>
            <person name="Pohl T."/>
            <person name="Merkel B.J."/>
            <person name="Hornburger P."/>
            <person name="Mueller R.-W."/>
            <person name="Bruemmer F."/>
            <person name="Labrenz M."/>
            <person name="Spormann A.M."/>
            <person name="Op Den Camp H."/>
            <person name="Overmann J."/>
            <person name="Amann R."/>
            <person name="Jetten M.S.M."/>
            <person name="Mascher T."/>
            <person name="Medema M.H."/>
            <person name="Devos D.P."/>
            <person name="Kaster A.-K."/>
            <person name="Ovreas L."/>
            <person name="Rohde M."/>
            <person name="Galperin M.Y."/>
            <person name="Jogler C."/>
        </authorList>
    </citation>
    <scope>NUCLEOTIDE SEQUENCE [LARGE SCALE GENOMIC DNA]</scope>
    <source>
        <strain evidence="4 5">Pla52o</strain>
    </source>
</reference>
<feature type="compositionally biased region" description="Basic and acidic residues" evidence="1">
    <location>
        <begin position="84"/>
        <end position="99"/>
    </location>
</feature>
<comment type="caution">
    <text evidence="4">The sequence shown here is derived from an EMBL/GenBank/DDBJ whole genome shotgun (WGS) entry which is preliminary data.</text>
</comment>
<feature type="transmembrane region" description="Helical" evidence="2">
    <location>
        <begin position="21"/>
        <end position="40"/>
    </location>
</feature>
<dbReference type="Pfam" id="PF13559">
    <property type="entry name" value="DUF4129"/>
    <property type="match status" value="1"/>
</dbReference>
<feature type="region of interest" description="Disordered" evidence="1">
    <location>
        <begin position="84"/>
        <end position="114"/>
    </location>
</feature>